<accession>A0A285NHS0</accession>
<dbReference type="PANTHER" id="PTHR11403">
    <property type="entry name" value="CYTOCHROME C OXIDASE SUBUNIT III"/>
    <property type="match status" value="1"/>
</dbReference>
<dbReference type="OrthoDB" id="9810850at2"/>
<dbReference type="RefSeq" id="WP_097152027.1">
    <property type="nucleotide sequence ID" value="NZ_OBEL01000001.1"/>
</dbReference>
<feature type="transmembrane region" description="Helical" evidence="8">
    <location>
        <begin position="188"/>
        <end position="207"/>
    </location>
</feature>
<reference evidence="10 11" key="1">
    <citation type="submission" date="2017-09" db="EMBL/GenBank/DDBJ databases">
        <authorList>
            <person name="Ehlers B."/>
            <person name="Leendertz F.H."/>
        </authorList>
    </citation>
    <scope>NUCLEOTIDE SEQUENCE [LARGE SCALE GENOMIC DNA]</scope>
    <source>
        <strain evidence="10 11">DSM 18289</strain>
    </source>
</reference>
<evidence type="ECO:0000256" key="6">
    <source>
        <dbReference type="RuleBase" id="RU003376"/>
    </source>
</evidence>
<comment type="subcellular location">
    <subcellularLocation>
        <location evidence="6">Cell membrane</location>
        <topology evidence="6">Multi-pass membrane protein</topology>
    </subcellularLocation>
    <subcellularLocation>
        <location evidence="1">Membrane</location>
        <topology evidence="1">Multi-pass membrane protein</topology>
    </subcellularLocation>
</comment>
<feature type="transmembrane region" description="Helical" evidence="8">
    <location>
        <begin position="109"/>
        <end position="128"/>
    </location>
</feature>
<proteinExistence type="inferred from homology"/>
<evidence type="ECO:0000256" key="3">
    <source>
        <dbReference type="ARBA" id="ARBA00022692"/>
    </source>
</evidence>
<dbReference type="PANTHER" id="PTHR11403:SF6">
    <property type="entry name" value="NITRIC OXIDE REDUCTASE SUBUNIT E"/>
    <property type="match status" value="1"/>
</dbReference>
<evidence type="ECO:0000313" key="10">
    <source>
        <dbReference type="EMBL" id="SNZ07211.1"/>
    </source>
</evidence>
<feature type="transmembrane region" description="Helical" evidence="8">
    <location>
        <begin position="40"/>
        <end position="60"/>
    </location>
</feature>
<dbReference type="InterPro" id="IPR024791">
    <property type="entry name" value="Cyt_c/ubiquinol_Oxase_su3"/>
</dbReference>
<feature type="transmembrane region" description="Helical" evidence="8">
    <location>
        <begin position="81"/>
        <end position="103"/>
    </location>
</feature>
<protein>
    <submittedName>
        <fullName evidence="10">Nitric oxide reductase NorE protein</fullName>
    </submittedName>
</protein>
<dbReference type="SUPFAM" id="SSF81452">
    <property type="entry name" value="Cytochrome c oxidase subunit III-like"/>
    <property type="match status" value="1"/>
</dbReference>
<dbReference type="InterPro" id="IPR013833">
    <property type="entry name" value="Cyt_c_oxidase_su3_a-hlx"/>
</dbReference>
<evidence type="ECO:0000256" key="7">
    <source>
        <dbReference type="SAM" id="MobiDB-lite"/>
    </source>
</evidence>
<dbReference type="AlphaFoldDB" id="A0A285NHS0"/>
<gene>
    <name evidence="10" type="ORF">SAMN06265368_0727</name>
</gene>
<keyword evidence="5 8" id="KW-0472">Membrane</keyword>
<evidence type="ECO:0000256" key="1">
    <source>
        <dbReference type="ARBA" id="ARBA00004141"/>
    </source>
</evidence>
<evidence type="ECO:0000313" key="11">
    <source>
        <dbReference type="Proteomes" id="UP000219439"/>
    </source>
</evidence>
<feature type="transmembrane region" description="Helical" evidence="8">
    <location>
        <begin position="149"/>
        <end position="176"/>
    </location>
</feature>
<dbReference type="GO" id="GO:0004129">
    <property type="term" value="F:cytochrome-c oxidase activity"/>
    <property type="evidence" value="ECO:0007669"/>
    <property type="project" value="InterPro"/>
</dbReference>
<dbReference type="Gene3D" id="1.20.120.80">
    <property type="entry name" value="Cytochrome c oxidase, subunit III, four-helix bundle"/>
    <property type="match status" value="1"/>
</dbReference>
<evidence type="ECO:0000256" key="4">
    <source>
        <dbReference type="ARBA" id="ARBA00022989"/>
    </source>
</evidence>
<evidence type="ECO:0000256" key="8">
    <source>
        <dbReference type="SAM" id="Phobius"/>
    </source>
</evidence>
<evidence type="ECO:0000256" key="2">
    <source>
        <dbReference type="ARBA" id="ARBA00010581"/>
    </source>
</evidence>
<comment type="similarity">
    <text evidence="2 6">Belongs to the cytochrome c oxidase subunit 3 family.</text>
</comment>
<organism evidence="10 11">
    <name type="scientific">Cohaesibacter gelatinilyticus</name>
    <dbReference type="NCBI Taxonomy" id="372072"/>
    <lineage>
        <taxon>Bacteria</taxon>
        <taxon>Pseudomonadati</taxon>
        <taxon>Pseudomonadota</taxon>
        <taxon>Alphaproteobacteria</taxon>
        <taxon>Hyphomicrobiales</taxon>
        <taxon>Cohaesibacteraceae</taxon>
    </lineage>
</organism>
<evidence type="ECO:0000259" key="9">
    <source>
        <dbReference type="PROSITE" id="PS50253"/>
    </source>
</evidence>
<dbReference type="EMBL" id="OBEL01000001">
    <property type="protein sequence ID" value="SNZ07211.1"/>
    <property type="molecule type" value="Genomic_DNA"/>
</dbReference>
<feature type="domain" description="Heme-copper oxidase subunit III family profile" evidence="9">
    <location>
        <begin position="41"/>
        <end position="208"/>
    </location>
</feature>
<evidence type="ECO:0000256" key="5">
    <source>
        <dbReference type="ARBA" id="ARBA00023136"/>
    </source>
</evidence>
<dbReference type="GO" id="GO:0019646">
    <property type="term" value="P:aerobic electron transport chain"/>
    <property type="evidence" value="ECO:0007669"/>
    <property type="project" value="InterPro"/>
</dbReference>
<dbReference type="InterPro" id="IPR035973">
    <property type="entry name" value="Cyt_c_oxidase_su3-like_sf"/>
</dbReference>
<dbReference type="GO" id="GO:0005886">
    <property type="term" value="C:plasma membrane"/>
    <property type="evidence" value="ECO:0007669"/>
    <property type="project" value="UniProtKB-SubCell"/>
</dbReference>
<keyword evidence="3 6" id="KW-0812">Transmembrane</keyword>
<dbReference type="Pfam" id="PF00510">
    <property type="entry name" value="COX3"/>
    <property type="match status" value="1"/>
</dbReference>
<name>A0A285NHS0_9HYPH</name>
<keyword evidence="11" id="KW-1185">Reference proteome</keyword>
<dbReference type="PROSITE" id="PS50253">
    <property type="entry name" value="COX3"/>
    <property type="match status" value="1"/>
</dbReference>
<keyword evidence="4 8" id="KW-1133">Transmembrane helix</keyword>
<dbReference type="CDD" id="cd02862">
    <property type="entry name" value="NorE_like"/>
    <property type="match status" value="1"/>
</dbReference>
<dbReference type="InterPro" id="IPR000298">
    <property type="entry name" value="Cyt_c_oxidase-like_su3"/>
</dbReference>
<dbReference type="Proteomes" id="UP000219439">
    <property type="component" value="Unassembled WGS sequence"/>
</dbReference>
<feature type="region of interest" description="Disordered" evidence="7">
    <location>
        <begin position="1"/>
        <end position="22"/>
    </location>
</feature>
<sequence>MNDTRADAVPVEGPVQASNPGRKVAAKSPWSLDSLPGDPMMWILITSEIFVFGGALWGFAISEMLHPEIFKEARSHLNVPIATINTLILLTSGFIAAIAVRYAKAGNAKLARLSLAGAGALGVVFMILKIMEYQQKFELGVGLETNSFYTLYFLVTGFHLAHVVFGLIILAIVAIWPNEDNLETGTAFWHMVDLIWVMIFPVFYLMGVGL</sequence>